<name>A0A814WWC9_9BILA</name>
<dbReference type="Proteomes" id="UP000663845">
    <property type="component" value="Unassembled WGS sequence"/>
</dbReference>
<dbReference type="EMBL" id="CAJNOG010000377">
    <property type="protein sequence ID" value="CAF1207888.1"/>
    <property type="molecule type" value="Genomic_DNA"/>
</dbReference>
<dbReference type="AlphaFoldDB" id="A0A814WWC9"/>
<proteinExistence type="predicted"/>
<protein>
    <submittedName>
        <fullName evidence="2">Uncharacterized protein</fullName>
    </submittedName>
</protein>
<evidence type="ECO:0000256" key="1">
    <source>
        <dbReference type="SAM" id="MobiDB-lite"/>
    </source>
</evidence>
<sequence length="96" mass="10707">MDSRIKQVTAAQIDESILPEINLQSIWDEQFHIEYVLLPNNEWTAHALRFQPTASPLTLGCLNECLSDSILSNGVESEKQLPNVPSLSSSSKPSKR</sequence>
<feature type="compositionally biased region" description="Low complexity" evidence="1">
    <location>
        <begin position="85"/>
        <end position="96"/>
    </location>
</feature>
<organism evidence="2 3">
    <name type="scientific">Adineta steineri</name>
    <dbReference type="NCBI Taxonomy" id="433720"/>
    <lineage>
        <taxon>Eukaryota</taxon>
        <taxon>Metazoa</taxon>
        <taxon>Spiralia</taxon>
        <taxon>Gnathifera</taxon>
        <taxon>Rotifera</taxon>
        <taxon>Eurotatoria</taxon>
        <taxon>Bdelloidea</taxon>
        <taxon>Adinetida</taxon>
        <taxon>Adinetidae</taxon>
        <taxon>Adineta</taxon>
    </lineage>
</organism>
<comment type="caution">
    <text evidence="2">The sequence shown here is derived from an EMBL/GenBank/DDBJ whole genome shotgun (WGS) entry which is preliminary data.</text>
</comment>
<accession>A0A814WWC9</accession>
<evidence type="ECO:0000313" key="3">
    <source>
        <dbReference type="Proteomes" id="UP000663845"/>
    </source>
</evidence>
<gene>
    <name evidence="2" type="ORF">JYZ213_LOCUS27286</name>
</gene>
<reference evidence="2" key="1">
    <citation type="submission" date="2021-02" db="EMBL/GenBank/DDBJ databases">
        <authorList>
            <person name="Nowell W R."/>
        </authorList>
    </citation>
    <scope>NUCLEOTIDE SEQUENCE</scope>
</reference>
<feature type="region of interest" description="Disordered" evidence="1">
    <location>
        <begin position="76"/>
        <end position="96"/>
    </location>
</feature>
<evidence type="ECO:0000313" key="2">
    <source>
        <dbReference type="EMBL" id="CAF1207888.1"/>
    </source>
</evidence>